<evidence type="ECO:0000259" key="2">
    <source>
        <dbReference type="PROSITE" id="PS50878"/>
    </source>
</evidence>
<dbReference type="InterPro" id="IPR000477">
    <property type="entry name" value="RT_dom"/>
</dbReference>
<feature type="region of interest" description="Disordered" evidence="1">
    <location>
        <begin position="1"/>
        <end position="58"/>
    </location>
</feature>
<dbReference type="Proteomes" id="UP000050525">
    <property type="component" value="Unassembled WGS sequence"/>
</dbReference>
<dbReference type="PANTHER" id="PTHR47027:SF20">
    <property type="entry name" value="REVERSE TRANSCRIPTASE-LIKE PROTEIN WITH RNA-DIRECTED DNA POLYMERASE DOMAIN"/>
    <property type="match status" value="1"/>
</dbReference>
<dbReference type="PANTHER" id="PTHR47027">
    <property type="entry name" value="REVERSE TRANSCRIPTASE DOMAIN-CONTAINING PROTEIN"/>
    <property type="match status" value="1"/>
</dbReference>
<name>A0A151M544_ALLMI</name>
<feature type="compositionally biased region" description="Low complexity" evidence="1">
    <location>
        <begin position="18"/>
        <end position="30"/>
    </location>
</feature>
<comment type="caution">
    <text evidence="3">The sequence shown here is derived from an EMBL/GenBank/DDBJ whole genome shotgun (WGS) entry which is preliminary data.</text>
</comment>
<dbReference type="Pfam" id="PF00078">
    <property type="entry name" value="RVT_1"/>
    <property type="match status" value="1"/>
</dbReference>
<dbReference type="STRING" id="8496.A0A151M544"/>
<organism evidence="3 4">
    <name type="scientific">Alligator mississippiensis</name>
    <name type="common">American alligator</name>
    <dbReference type="NCBI Taxonomy" id="8496"/>
    <lineage>
        <taxon>Eukaryota</taxon>
        <taxon>Metazoa</taxon>
        <taxon>Chordata</taxon>
        <taxon>Craniata</taxon>
        <taxon>Vertebrata</taxon>
        <taxon>Euteleostomi</taxon>
        <taxon>Archelosauria</taxon>
        <taxon>Archosauria</taxon>
        <taxon>Crocodylia</taxon>
        <taxon>Alligatoridae</taxon>
        <taxon>Alligatorinae</taxon>
        <taxon>Alligator</taxon>
    </lineage>
</organism>
<evidence type="ECO:0000256" key="1">
    <source>
        <dbReference type="SAM" id="MobiDB-lite"/>
    </source>
</evidence>
<accession>A0A151M544</accession>
<dbReference type="AlphaFoldDB" id="A0A151M544"/>
<feature type="domain" description="Reverse transcriptase" evidence="2">
    <location>
        <begin position="1"/>
        <end position="234"/>
    </location>
</feature>
<sequence length="234" mass="25950">MNGACPRRLGGHGGGKWGAPAAASGSIGSSQRESQTTRHRQRCRQRGGKRQPPTDATNRVSGVFLQGLHVHLRAPPTCRPCILARILINRLVPAIAEEVLPETRGFRANRHDRYGICAQIQEKCWKQNKGLYITFTDLTKAFGTIIQNGLWKILKKLGCPPKFLTMVRQLHDSQIGQVKYNSNLSGPFLISNGVNQGYVLAPTLFTIFFTMMLQQASDNLEEGEEGVYICFLAD</sequence>
<evidence type="ECO:0000313" key="3">
    <source>
        <dbReference type="EMBL" id="KYO19636.1"/>
    </source>
</evidence>
<evidence type="ECO:0000313" key="4">
    <source>
        <dbReference type="Proteomes" id="UP000050525"/>
    </source>
</evidence>
<dbReference type="EMBL" id="AKHW03006584">
    <property type="protein sequence ID" value="KYO19636.1"/>
    <property type="molecule type" value="Genomic_DNA"/>
</dbReference>
<gene>
    <name evidence="3" type="ORF">Y1Q_0007546</name>
</gene>
<reference evidence="3 4" key="1">
    <citation type="journal article" date="2012" name="Genome Biol.">
        <title>Sequencing three crocodilian genomes to illuminate the evolution of archosaurs and amniotes.</title>
        <authorList>
            <person name="St John J.A."/>
            <person name="Braun E.L."/>
            <person name="Isberg S.R."/>
            <person name="Miles L.G."/>
            <person name="Chong A.Y."/>
            <person name="Gongora J."/>
            <person name="Dalzell P."/>
            <person name="Moran C."/>
            <person name="Bed'hom B."/>
            <person name="Abzhanov A."/>
            <person name="Burgess S.C."/>
            <person name="Cooksey A.M."/>
            <person name="Castoe T.A."/>
            <person name="Crawford N.G."/>
            <person name="Densmore L.D."/>
            <person name="Drew J.C."/>
            <person name="Edwards S.V."/>
            <person name="Faircloth B.C."/>
            <person name="Fujita M.K."/>
            <person name="Greenwold M.J."/>
            <person name="Hoffmann F.G."/>
            <person name="Howard J.M."/>
            <person name="Iguchi T."/>
            <person name="Janes D.E."/>
            <person name="Khan S.Y."/>
            <person name="Kohno S."/>
            <person name="de Koning A.J."/>
            <person name="Lance S.L."/>
            <person name="McCarthy F.M."/>
            <person name="McCormack J.E."/>
            <person name="Merchant M.E."/>
            <person name="Peterson D.G."/>
            <person name="Pollock D.D."/>
            <person name="Pourmand N."/>
            <person name="Raney B.J."/>
            <person name="Roessler K.A."/>
            <person name="Sanford J.R."/>
            <person name="Sawyer R.H."/>
            <person name="Schmidt C.J."/>
            <person name="Triplett E.W."/>
            <person name="Tuberville T.D."/>
            <person name="Venegas-Anaya M."/>
            <person name="Howard J.T."/>
            <person name="Jarvis E.D."/>
            <person name="Guillette L.J.Jr."/>
            <person name="Glenn T.C."/>
            <person name="Green R.E."/>
            <person name="Ray D.A."/>
        </authorList>
    </citation>
    <scope>NUCLEOTIDE SEQUENCE [LARGE SCALE GENOMIC DNA]</scope>
    <source>
        <strain evidence="3">KSC_2009_1</strain>
    </source>
</reference>
<keyword evidence="4" id="KW-1185">Reference proteome</keyword>
<dbReference type="PROSITE" id="PS50878">
    <property type="entry name" value="RT_POL"/>
    <property type="match status" value="1"/>
</dbReference>
<feature type="compositionally biased region" description="Basic residues" evidence="1">
    <location>
        <begin position="37"/>
        <end position="49"/>
    </location>
</feature>
<proteinExistence type="predicted"/>
<protein>
    <recommendedName>
        <fullName evidence="2">Reverse transcriptase domain-containing protein</fullName>
    </recommendedName>
</protein>